<dbReference type="EMBL" id="CP134846">
    <property type="protein sequence ID" value="WNL16460.1"/>
    <property type="molecule type" value="Genomic_DNA"/>
</dbReference>
<evidence type="ECO:0000313" key="3">
    <source>
        <dbReference type="EMBL" id="WNL16460.1"/>
    </source>
</evidence>
<dbReference type="Gene3D" id="3.40.50.300">
    <property type="entry name" value="P-loop containing nucleotide triphosphate hydrolases"/>
    <property type="match status" value="1"/>
</dbReference>
<feature type="coiled-coil region" evidence="1">
    <location>
        <begin position="34"/>
        <end position="61"/>
    </location>
</feature>
<dbReference type="InterPro" id="IPR027417">
    <property type="entry name" value="P-loop_NTPase"/>
</dbReference>
<sequence>MNIENKTDTIDERIENTKKLVGKFIEENDSLSSLGDYKDYIEKAINELKTTKEELEKETYMLLVVGGVKSGKSSLINALIGKESTIAKTGVETTIYPSIISSSKQDEIVVYEKRSGDEFKDDEHSDANAHDEEEAELIGVVINDIKGLSSAKNALVSKGIKKKIVDLNRDKIEKYVTSANREPNVLLINIRIQPKEDSIINNNTFIIDTPGIDGVIAGLSGTRRENESSKVDNNSKTEEELIKKSEYIIFMRSSLTPLPREGIKLFKESQYLTKRTIFFIHNKFTINPWRLTEDDSSEQIEKDRKIFSDFGIKPNPKIIDLGKANDAILNKPELKDKESYEQLLDDSKLKELEEDIKDAISRNGKQTHLDTQVSNLETNLENLQNDISGKYQEFQSEKKKTRDKVVDSFDKIINHLDKYIKNEEIFEEILKNSANNSGLNFTTTKKIFELNYGDFENINKNQLNEYTQEQLEEHKKVLSKKIIEKHNEILNQSIDIEKFNSFINNLNSLSSEDNALVTIETLLKTINETIDNKNPYPKFRLIKDDLNEIKIKEDKREVVRFVKPAPRKKDWKGFKVWDEDKYFTDAVNQMSKDAVNNFYINNEKEKSFFEKLFKKVEKYRNDMLDNKNKFYERELYAQKEKEYEKAKEFLDAFEDLKESIKNDE</sequence>
<evidence type="ECO:0000259" key="2">
    <source>
        <dbReference type="Pfam" id="PF00350"/>
    </source>
</evidence>
<proteinExistence type="predicted"/>
<organism evidence="3">
    <name type="scientific">Arcobacter sp. AZ-2023</name>
    <dbReference type="NCBI Taxonomy" id="3074453"/>
    <lineage>
        <taxon>Bacteria</taxon>
        <taxon>Pseudomonadati</taxon>
        <taxon>Campylobacterota</taxon>
        <taxon>Epsilonproteobacteria</taxon>
        <taxon>Campylobacterales</taxon>
        <taxon>Arcobacteraceae</taxon>
        <taxon>Arcobacter</taxon>
    </lineage>
</organism>
<accession>A0AA96CUN6</accession>
<dbReference type="AlphaFoldDB" id="A0AA96CUN6"/>
<name>A0AA96CUN6_9BACT</name>
<keyword evidence="1" id="KW-0175">Coiled coil</keyword>
<protein>
    <submittedName>
        <fullName evidence="3">Dynamin family protein</fullName>
    </submittedName>
</protein>
<dbReference type="Pfam" id="PF00350">
    <property type="entry name" value="Dynamin_N"/>
    <property type="match status" value="1"/>
</dbReference>
<reference evidence="3" key="1">
    <citation type="submission" date="2023-09" db="EMBL/GenBank/DDBJ databases">
        <title>Arcobacter tbilisiensis sp. nov. isolated from chicken meat in Tbilisi, Georgia.</title>
        <authorList>
            <person name="Matthias R."/>
            <person name="Zautner A.E."/>
        </authorList>
    </citation>
    <scope>NUCLEOTIDE SEQUENCE</scope>
    <source>
        <strain evidence="3">LEO 107</strain>
    </source>
</reference>
<dbReference type="InterPro" id="IPR045063">
    <property type="entry name" value="Dynamin_N"/>
</dbReference>
<evidence type="ECO:0000256" key="1">
    <source>
        <dbReference type="SAM" id="Coils"/>
    </source>
</evidence>
<feature type="coiled-coil region" evidence="1">
    <location>
        <begin position="366"/>
        <end position="400"/>
    </location>
</feature>
<feature type="domain" description="Dynamin N-terminal" evidence="2">
    <location>
        <begin position="63"/>
        <end position="280"/>
    </location>
</feature>
<dbReference type="SUPFAM" id="SSF52540">
    <property type="entry name" value="P-loop containing nucleoside triphosphate hydrolases"/>
    <property type="match status" value="1"/>
</dbReference>
<gene>
    <name evidence="3" type="ORF">RJG54_09620</name>
</gene>